<proteinExistence type="predicted"/>
<sequence>MLSEEAEKIGLIINENKTKFMIVPRRKHPQRAITIKDMTFERVWNFKYLGVDINSQADSPEEIHRRITAGNKCYYSLVQLFKSKKLSRRTKIRLYKTLVRPIVLYACGAWASTKSDENKLMIFERKILRRIFGPKRNEEGYYEIRSNRKLNALLNKPSIVATLKSQRISWAGHVWRAKDQLLWTITKWKPNKSRPRGRPRQRWED</sequence>
<dbReference type="AlphaFoldDB" id="A0A2S2NC82"/>
<gene>
    <name evidence="1" type="primary">F52C9.6_9</name>
    <name evidence="1" type="ORF">g.121972</name>
</gene>
<evidence type="ECO:0000313" key="1">
    <source>
        <dbReference type="EMBL" id="MBY14718.1"/>
    </source>
</evidence>
<name>A0A2S2NC82_SCHGA</name>
<dbReference type="EMBL" id="GGMR01002099">
    <property type="protein sequence ID" value="MBY14718.1"/>
    <property type="molecule type" value="Transcribed_RNA"/>
</dbReference>
<dbReference type="PANTHER" id="PTHR47027">
    <property type="entry name" value="REVERSE TRANSCRIPTASE DOMAIN-CONTAINING PROTEIN"/>
    <property type="match status" value="1"/>
</dbReference>
<reference evidence="1" key="1">
    <citation type="submission" date="2018-04" db="EMBL/GenBank/DDBJ databases">
        <title>Transcriptome of Schizaphis graminum biotype I.</title>
        <authorList>
            <person name="Scully E.D."/>
            <person name="Geib S.M."/>
            <person name="Palmer N.A."/>
            <person name="Koch K."/>
            <person name="Bradshaw J."/>
            <person name="Heng-Moss T."/>
            <person name="Sarath G."/>
        </authorList>
    </citation>
    <scope>NUCLEOTIDE SEQUENCE</scope>
</reference>
<accession>A0A2S2NC82</accession>
<protein>
    <submittedName>
        <fullName evidence="1">Uncharacterized transposon-derived protein F52C9.6</fullName>
    </submittedName>
</protein>
<dbReference type="PANTHER" id="PTHR47027:SF29">
    <property type="entry name" value="C2H2-TYPE DOMAIN-CONTAINING PROTEIN"/>
    <property type="match status" value="1"/>
</dbReference>
<organism evidence="1">
    <name type="scientific">Schizaphis graminum</name>
    <name type="common">Green bug aphid</name>
    <dbReference type="NCBI Taxonomy" id="13262"/>
    <lineage>
        <taxon>Eukaryota</taxon>
        <taxon>Metazoa</taxon>
        <taxon>Ecdysozoa</taxon>
        <taxon>Arthropoda</taxon>
        <taxon>Hexapoda</taxon>
        <taxon>Insecta</taxon>
        <taxon>Pterygota</taxon>
        <taxon>Neoptera</taxon>
        <taxon>Paraneoptera</taxon>
        <taxon>Hemiptera</taxon>
        <taxon>Sternorrhyncha</taxon>
        <taxon>Aphidomorpha</taxon>
        <taxon>Aphidoidea</taxon>
        <taxon>Aphididae</taxon>
        <taxon>Aphidini</taxon>
        <taxon>Schizaphis</taxon>
    </lineage>
</organism>